<dbReference type="STRING" id="56458.SB85_10970"/>
<organism evidence="2 3">
    <name type="scientific">Xanthomonas sacchari</name>
    <dbReference type="NCBI Taxonomy" id="56458"/>
    <lineage>
        <taxon>Bacteria</taxon>
        <taxon>Pseudomonadati</taxon>
        <taxon>Pseudomonadota</taxon>
        <taxon>Gammaproteobacteria</taxon>
        <taxon>Lysobacterales</taxon>
        <taxon>Lysobacteraceae</taxon>
        <taxon>Xanthomonas</taxon>
    </lineage>
</organism>
<keyword evidence="1" id="KW-0812">Transmembrane</keyword>
<feature type="transmembrane region" description="Helical" evidence="1">
    <location>
        <begin position="124"/>
        <end position="145"/>
    </location>
</feature>
<accession>A0A2P5YZH1</accession>
<dbReference type="Proteomes" id="UP000247346">
    <property type="component" value="Unassembled WGS sequence"/>
</dbReference>
<dbReference type="GeneID" id="93877399"/>
<name>A0A2P5YZH1_9XANT</name>
<protein>
    <recommendedName>
        <fullName evidence="4">Transmembrane protein</fullName>
    </recommendedName>
</protein>
<reference evidence="2 3" key="1">
    <citation type="submission" date="2016-08" db="EMBL/GenBank/DDBJ databases">
        <authorList>
            <person name="Seilhamer J.J."/>
        </authorList>
    </citation>
    <scope>NUCLEOTIDE SEQUENCE [LARGE SCALE GENOMIC DNA]</scope>
    <source>
        <strain evidence="2 3">CFBP4641</strain>
    </source>
</reference>
<evidence type="ECO:0000313" key="3">
    <source>
        <dbReference type="Proteomes" id="UP000247346"/>
    </source>
</evidence>
<keyword evidence="1" id="KW-1133">Transmembrane helix</keyword>
<sequence>MSTPLELRTMAAVLRQAAPLDRLSLLLLAVSVLLAAWYAGTGAVLAVSCCGVAALAGLLQRYWAARVGLDVALLEAVLAEPDLQRAGADLDAALQRLSLLRTPPPPRDWLARWQGMRRLLRRQLLCFALQVLSLLLALCTAPAGWEALR</sequence>
<gene>
    <name evidence="2" type="ORF">XsacCFBP4641_19025</name>
</gene>
<dbReference type="RefSeq" id="WP_010341457.1">
    <property type="nucleotide sequence ID" value="NZ_CP132343.1"/>
</dbReference>
<dbReference type="EMBL" id="MDEK01000021">
    <property type="protein sequence ID" value="PPU80295.1"/>
    <property type="molecule type" value="Genomic_DNA"/>
</dbReference>
<evidence type="ECO:0008006" key="4">
    <source>
        <dbReference type="Google" id="ProtNLM"/>
    </source>
</evidence>
<comment type="caution">
    <text evidence="2">The sequence shown here is derived from an EMBL/GenBank/DDBJ whole genome shotgun (WGS) entry which is preliminary data.</text>
</comment>
<evidence type="ECO:0000256" key="1">
    <source>
        <dbReference type="SAM" id="Phobius"/>
    </source>
</evidence>
<keyword evidence="1" id="KW-0472">Membrane</keyword>
<dbReference type="OrthoDB" id="6053999at2"/>
<evidence type="ECO:0000313" key="2">
    <source>
        <dbReference type="EMBL" id="PPU80295.1"/>
    </source>
</evidence>
<proteinExistence type="predicted"/>
<dbReference type="AlphaFoldDB" id="A0A2P5YZH1"/>
<feature type="transmembrane region" description="Helical" evidence="1">
    <location>
        <begin position="45"/>
        <end position="64"/>
    </location>
</feature>